<sequence>MALRRRQQIGKADGGFSYTYDSPPPPSADSSSSSSSASSLAAKAIRASSAYREMINVDQSTTFLPGSIAFYRVYTPNLLVNVKLALGGLLMNSVYMLKVLHRVGFGGRMDSSNICPLFFHMTYVLQLMDPPIYDHAPKKSINGSKQGFWGVLAQKAKSIIDEDTANKHETPRETTFGASDRSKRGQYHSTYDSQDSHRKTEGPGIQKGLDAIASSLNYIGGTIGKSLEEGITAVENRTAGLIQETRKIQIRKKNNSAGSQNRASDFDSLRRQPMQQSHVQPKNHSTEETQLKASRDVEMATTAKAKLLMREMNTVKADFAFAKDRCAQLEEENRMLRESLEKGDNPDDDDLIRLQLESPLAEKARLAQENSVYARENRFLREIVEYH</sequence>
<evidence type="ECO:0000256" key="1">
    <source>
        <dbReference type="SAM" id="Coils"/>
    </source>
</evidence>
<feature type="compositionally biased region" description="Basic and acidic residues" evidence="2">
    <location>
        <begin position="162"/>
        <end position="172"/>
    </location>
</feature>
<keyword evidence="4" id="KW-1185">Reference proteome</keyword>
<feature type="compositionally biased region" description="Polar residues" evidence="2">
    <location>
        <begin position="273"/>
        <end position="283"/>
    </location>
</feature>
<reference evidence="3" key="1">
    <citation type="submission" date="2018-01" db="EMBL/GenBank/DDBJ databases">
        <authorList>
            <person name="Mao J.F."/>
        </authorList>
    </citation>
    <scope>NUCLEOTIDE SEQUENCE</scope>
    <source>
        <strain evidence="3">Huo1</strain>
        <tissue evidence="3">Leaf</tissue>
    </source>
</reference>
<feature type="region of interest" description="Disordered" evidence="2">
    <location>
        <begin position="250"/>
        <end position="292"/>
    </location>
</feature>
<keyword evidence="1" id="KW-0175">Coiled coil</keyword>
<evidence type="ECO:0000313" key="4">
    <source>
        <dbReference type="Proteomes" id="UP000298416"/>
    </source>
</evidence>
<dbReference type="PANTHER" id="PTHR31016:SF12">
    <property type="entry name" value="OS05G0315200 PROTEIN"/>
    <property type="match status" value="1"/>
</dbReference>
<comment type="caution">
    <text evidence="3">The sequence shown here is derived from an EMBL/GenBank/DDBJ whole genome shotgun (WGS) entry which is preliminary data.</text>
</comment>
<feature type="region of interest" description="Disordered" evidence="2">
    <location>
        <begin position="1"/>
        <end position="35"/>
    </location>
</feature>
<reference evidence="3" key="2">
    <citation type="submission" date="2020-08" db="EMBL/GenBank/DDBJ databases">
        <title>Plant Genome Project.</title>
        <authorList>
            <person name="Zhang R.-G."/>
        </authorList>
    </citation>
    <scope>NUCLEOTIDE SEQUENCE</scope>
    <source>
        <strain evidence="3">Huo1</strain>
        <tissue evidence="3">Leaf</tissue>
    </source>
</reference>
<dbReference type="Proteomes" id="UP000298416">
    <property type="component" value="Unassembled WGS sequence"/>
</dbReference>
<dbReference type="PANTHER" id="PTHR31016">
    <property type="entry name" value="OS04G0228100 PROTEIN"/>
    <property type="match status" value="1"/>
</dbReference>
<dbReference type="EMBL" id="PNBA02000008">
    <property type="protein sequence ID" value="KAG6415533.1"/>
    <property type="molecule type" value="Genomic_DNA"/>
</dbReference>
<dbReference type="AlphaFoldDB" id="A0A8X8XPA8"/>
<proteinExistence type="predicted"/>
<organism evidence="3">
    <name type="scientific">Salvia splendens</name>
    <name type="common">Scarlet sage</name>
    <dbReference type="NCBI Taxonomy" id="180675"/>
    <lineage>
        <taxon>Eukaryota</taxon>
        <taxon>Viridiplantae</taxon>
        <taxon>Streptophyta</taxon>
        <taxon>Embryophyta</taxon>
        <taxon>Tracheophyta</taxon>
        <taxon>Spermatophyta</taxon>
        <taxon>Magnoliopsida</taxon>
        <taxon>eudicotyledons</taxon>
        <taxon>Gunneridae</taxon>
        <taxon>Pentapetalae</taxon>
        <taxon>asterids</taxon>
        <taxon>lamiids</taxon>
        <taxon>Lamiales</taxon>
        <taxon>Lamiaceae</taxon>
        <taxon>Nepetoideae</taxon>
        <taxon>Mentheae</taxon>
        <taxon>Salviinae</taxon>
        <taxon>Salvia</taxon>
        <taxon>Salvia subgen. Calosphace</taxon>
        <taxon>core Calosphace</taxon>
    </lineage>
</organism>
<evidence type="ECO:0000313" key="3">
    <source>
        <dbReference type="EMBL" id="KAG6415533.1"/>
    </source>
</evidence>
<evidence type="ECO:0000256" key="2">
    <source>
        <dbReference type="SAM" id="MobiDB-lite"/>
    </source>
</evidence>
<feature type="region of interest" description="Disordered" evidence="2">
    <location>
        <begin position="162"/>
        <end position="205"/>
    </location>
</feature>
<feature type="coiled-coil region" evidence="1">
    <location>
        <begin position="312"/>
        <end position="339"/>
    </location>
</feature>
<gene>
    <name evidence="3" type="ORF">SASPL_122945</name>
</gene>
<protein>
    <submittedName>
        <fullName evidence="3">Uncharacterized protein</fullName>
    </submittedName>
</protein>
<name>A0A8X8XPA8_SALSN</name>
<accession>A0A8X8XPA8</accession>